<sequence length="299" mass="34384">MRIGLTLILLALLTFSLVSKSCYATDSVRYNVSHTFSDPKQRYYIDLLRLALEKSVPEYGAYTLLEKTFEDAPQARTLELLANADLIDVHWSMTSITREHKLGTVYIPLLKGMMGARVFIIHKDFQVTLNAQTHASALLNYRFGSGHDWPDSQIYTYNNLKTETAGAQNLLNMAAQKRFDLFPRALHEPWTEVTDYPSLRIDEQFGLCYPSAMYFFVKKSNHRLRKRLTHGLHAAMHDGSFDALFNAHPITKDAIQKGNFTKRKLLKLRNPTMSIRTRDTLNAKRYTWAPLHNCVRPTL</sequence>
<organism evidence="3 5">
    <name type="scientific">Pseudoalteromonas citrea</name>
    <dbReference type="NCBI Taxonomy" id="43655"/>
    <lineage>
        <taxon>Bacteria</taxon>
        <taxon>Pseudomonadati</taxon>
        <taxon>Pseudomonadota</taxon>
        <taxon>Gammaproteobacteria</taxon>
        <taxon>Alteromonadales</taxon>
        <taxon>Pseudoalteromonadaceae</taxon>
        <taxon>Pseudoalteromonas</taxon>
    </lineage>
</organism>
<evidence type="ECO:0000313" key="5">
    <source>
        <dbReference type="Proteomes" id="UP000307706"/>
    </source>
</evidence>
<reference evidence="3" key="3">
    <citation type="submission" date="2019-09" db="EMBL/GenBank/DDBJ databases">
        <title>Co-occurence of chitin degradation, pigmentation and bioactivity in marine Pseudoalteromonas.</title>
        <authorList>
            <person name="Sonnenschein E.C."/>
            <person name="Bech P.K."/>
        </authorList>
    </citation>
    <scope>NUCLEOTIDE SEQUENCE</scope>
    <source>
        <strain evidence="3">S2231</strain>
    </source>
</reference>
<protein>
    <recommendedName>
        <fullName evidence="6">Solute-binding protein family 3/N-terminal domain-containing protein</fullName>
    </recommendedName>
</protein>
<evidence type="ECO:0000313" key="4">
    <source>
        <dbReference type="Proteomes" id="UP000305730"/>
    </source>
</evidence>
<evidence type="ECO:0000313" key="3">
    <source>
        <dbReference type="EMBL" id="TMP51582.1"/>
    </source>
</evidence>
<reference evidence="4 5" key="2">
    <citation type="submission" date="2019-06" db="EMBL/GenBank/DDBJ databases">
        <title>Co-occurence of chitin degradation, pigmentation and bioactivity in marine Pseudoalteromonas.</title>
        <authorList>
            <person name="Sonnenschein E.C."/>
            <person name="Bech P.K."/>
        </authorList>
    </citation>
    <scope>NUCLEOTIDE SEQUENCE [LARGE SCALE GENOMIC DNA]</scope>
    <source>
        <strain evidence="5">S2231</strain>
        <strain evidence="2 4">S2233</strain>
    </source>
</reference>
<evidence type="ECO:0000256" key="1">
    <source>
        <dbReference type="SAM" id="SignalP"/>
    </source>
</evidence>
<accession>A0A5S3XF25</accession>
<comment type="caution">
    <text evidence="3">The sequence shown here is derived from an EMBL/GenBank/DDBJ whole genome shotgun (WGS) entry which is preliminary data.</text>
</comment>
<dbReference type="EMBL" id="PNCL01000201">
    <property type="protein sequence ID" value="TMP51582.1"/>
    <property type="molecule type" value="Genomic_DNA"/>
</dbReference>
<dbReference type="Proteomes" id="UP000305730">
    <property type="component" value="Unassembled WGS sequence"/>
</dbReference>
<keyword evidence="4" id="KW-1185">Reference proteome</keyword>
<evidence type="ECO:0000313" key="2">
    <source>
        <dbReference type="EMBL" id="TMP41156.1"/>
    </source>
</evidence>
<dbReference type="Proteomes" id="UP000307706">
    <property type="component" value="Unassembled WGS sequence"/>
</dbReference>
<dbReference type="SUPFAM" id="SSF53850">
    <property type="entry name" value="Periplasmic binding protein-like II"/>
    <property type="match status" value="1"/>
</dbReference>
<gene>
    <name evidence="3" type="ORF">CWB96_22245</name>
    <name evidence="2" type="ORF">CWB97_15340</name>
</gene>
<feature type="signal peptide" evidence="1">
    <location>
        <begin position="1"/>
        <end position="24"/>
    </location>
</feature>
<feature type="chain" id="PRO_5024363933" description="Solute-binding protein family 3/N-terminal domain-containing protein" evidence="1">
    <location>
        <begin position="25"/>
        <end position="299"/>
    </location>
</feature>
<reference evidence="3 5" key="1">
    <citation type="submission" date="2017-12" db="EMBL/GenBank/DDBJ databases">
        <authorList>
            <person name="Paulsen S."/>
            <person name="Gram L.K."/>
        </authorList>
    </citation>
    <scope>NUCLEOTIDE SEQUENCE [LARGE SCALE GENOMIC DNA]</scope>
    <source>
        <strain evidence="3 5">S2231</strain>
        <strain evidence="2">S2233</strain>
    </source>
</reference>
<dbReference type="AlphaFoldDB" id="A0A5S3XF25"/>
<name>A0A5S3XF25_9GAMM</name>
<keyword evidence="1" id="KW-0732">Signal</keyword>
<dbReference type="EMBL" id="PNCK01000061">
    <property type="protein sequence ID" value="TMP41156.1"/>
    <property type="molecule type" value="Genomic_DNA"/>
</dbReference>
<dbReference type="OrthoDB" id="547680at2"/>
<proteinExistence type="predicted"/>
<evidence type="ECO:0008006" key="6">
    <source>
        <dbReference type="Google" id="ProtNLM"/>
    </source>
</evidence>